<evidence type="ECO:0000313" key="2">
    <source>
        <dbReference type="EMBL" id="PAV65292.1"/>
    </source>
</evidence>
<sequence length="493" mass="53668">MHSLLLLLAAPVSVRAGMTITTWGSDITSSECDQHQGCDPGGWLYCSAPMRKCPCDEKPAYQTASNSQYRAYCNSYDIDGRVLTADDRNKCFNCNLPVCDGPYNPACHPTCGRKICVNGIPTQEMDSCPSNHPKNVAKCCMWGGSYCSCVTGEWLDVNQKTMDALGCNGNCQNANVTYDDECNAAPPPSGCTGSNCNTDVRPPTSLEYSCSQQAGWNKCGESWMQGYCCMSCKRCAGSGGSNSTNPPPTSAPPSGCTDVPPDGSYTCQQQAGFGKCNESWMQGHCDLSCGRCGYDYFLDNNNFFKGMPVPTSHQTLIFPVISKFLGGNAEKAGCRATATTLAGDANVYKIKMMKNSLIYMLNHFMENLNSIASSDFWIACDSLLKTGYCSRTAEVERCRKMVLLNFLRSYSNFTSPTTVPWAQNQDNVGRPLSLSLVFAVMNPSVMTKKFFEDSVKTVSSDPRVVKILGLSLSTQNRLESDIAAPDTSIEMEE</sequence>
<name>A0A2A2JUP1_9BILA</name>
<dbReference type="AlphaFoldDB" id="A0A2A2JUP1"/>
<accession>A0A2A2JUP1</accession>
<evidence type="ECO:0008006" key="4">
    <source>
        <dbReference type="Google" id="ProtNLM"/>
    </source>
</evidence>
<reference evidence="2 3" key="1">
    <citation type="journal article" date="2017" name="Curr. Biol.">
        <title>Genome architecture and evolution of a unichromosomal asexual nematode.</title>
        <authorList>
            <person name="Fradin H."/>
            <person name="Zegar C."/>
            <person name="Gutwein M."/>
            <person name="Lucas J."/>
            <person name="Kovtun M."/>
            <person name="Corcoran D."/>
            <person name="Baugh L.R."/>
            <person name="Kiontke K."/>
            <person name="Gunsalus K."/>
            <person name="Fitch D.H."/>
            <person name="Piano F."/>
        </authorList>
    </citation>
    <scope>NUCLEOTIDE SEQUENCE [LARGE SCALE GENOMIC DNA]</scope>
    <source>
        <strain evidence="2">PF1309</strain>
    </source>
</reference>
<dbReference type="EMBL" id="LIAE01010213">
    <property type="protein sequence ID" value="PAV65292.1"/>
    <property type="molecule type" value="Genomic_DNA"/>
</dbReference>
<gene>
    <name evidence="2" type="ORF">WR25_13032</name>
</gene>
<comment type="caution">
    <text evidence="2">The sequence shown here is derived from an EMBL/GenBank/DDBJ whole genome shotgun (WGS) entry which is preliminary data.</text>
</comment>
<organism evidence="2 3">
    <name type="scientific">Diploscapter pachys</name>
    <dbReference type="NCBI Taxonomy" id="2018661"/>
    <lineage>
        <taxon>Eukaryota</taxon>
        <taxon>Metazoa</taxon>
        <taxon>Ecdysozoa</taxon>
        <taxon>Nematoda</taxon>
        <taxon>Chromadorea</taxon>
        <taxon>Rhabditida</taxon>
        <taxon>Rhabditina</taxon>
        <taxon>Rhabditomorpha</taxon>
        <taxon>Rhabditoidea</taxon>
        <taxon>Rhabditidae</taxon>
        <taxon>Diploscapter</taxon>
    </lineage>
</organism>
<evidence type="ECO:0000256" key="1">
    <source>
        <dbReference type="SAM" id="SignalP"/>
    </source>
</evidence>
<dbReference type="Proteomes" id="UP000218231">
    <property type="component" value="Unassembled WGS sequence"/>
</dbReference>
<feature type="signal peptide" evidence="1">
    <location>
        <begin position="1"/>
        <end position="16"/>
    </location>
</feature>
<proteinExistence type="predicted"/>
<evidence type="ECO:0000313" key="3">
    <source>
        <dbReference type="Proteomes" id="UP000218231"/>
    </source>
</evidence>
<feature type="chain" id="PRO_5012042094" description="ShKT domain-containing protein" evidence="1">
    <location>
        <begin position="17"/>
        <end position="493"/>
    </location>
</feature>
<dbReference type="OrthoDB" id="521488at2759"/>
<keyword evidence="1" id="KW-0732">Signal</keyword>
<keyword evidence="3" id="KW-1185">Reference proteome</keyword>
<protein>
    <recommendedName>
        <fullName evidence="4">ShKT domain-containing protein</fullName>
    </recommendedName>
</protein>
<dbReference type="STRING" id="2018661.A0A2A2JUP1"/>